<feature type="domain" description="Protein kinase" evidence="9">
    <location>
        <begin position="1"/>
        <end position="74"/>
    </location>
</feature>
<accession>A0A3P6HCK9</accession>
<feature type="compositionally biased region" description="Acidic residues" evidence="8">
    <location>
        <begin position="184"/>
        <end position="198"/>
    </location>
</feature>
<dbReference type="OrthoDB" id="68483at2759"/>
<sequence length="593" mass="65618">MDVYSAGVSLFFMLTGRVPFSSPNVLQIFEAITEGFYVIPGHVSAPAAHLIRGMMCKNPEKRLSLESVARHEWICNPTHHPPPSLSTAAHACASHWQSVASISTPTPTQAPRGFPCWLDPLFYLQRPTPQFQGPHIDDTGARIFSLLEIDTMYASGQIQRPPAPSPPPQPQPSPTKFSITSFEDREEEEDEEEEDGEVETSSFPHTDGYLTERHIAPPSVIKQLRAFHNWPPLPTSEDNDLDETRAFFHEATDLEAPLDESLAQLGIMDYGETNMVPLPVFSPPMGHTASDYDEPVSLQPFDRPLGMCSTVCRPPTTIIATPPTGPSRVHWPSQPNASETSTTPRSKKHARRRHATSDGAHENHPLSPEDIPVEESHRFTIVAGARGCWGESESGSGSLTRRHLLGPLTSEQLSRLAWHVEHQQQRRLQQKSGTSDSSRPPDDKTTRKVREGNQKVEKAPRGASNDRPPQRKSRRNAGASRLTRWFSDSLSLLRQRIRTWTGSGTGALERSFSQASPSETTTTTSFRQQHHGLRSASAMLMVDEDGEQSDSPSQAARRETGTISSACGLRRHNRPPLSLDHGPSGCEKSKVKK</sequence>
<dbReference type="InterPro" id="IPR000719">
    <property type="entry name" value="Prot_kinase_dom"/>
</dbReference>
<comment type="catalytic activity">
    <reaction evidence="6">
        <text>L-threonyl-[protein] + ATP = O-phospho-L-threonyl-[protein] + ADP + H(+)</text>
        <dbReference type="Rhea" id="RHEA:46608"/>
        <dbReference type="Rhea" id="RHEA-COMP:11060"/>
        <dbReference type="Rhea" id="RHEA-COMP:11605"/>
        <dbReference type="ChEBI" id="CHEBI:15378"/>
        <dbReference type="ChEBI" id="CHEBI:30013"/>
        <dbReference type="ChEBI" id="CHEBI:30616"/>
        <dbReference type="ChEBI" id="CHEBI:61977"/>
        <dbReference type="ChEBI" id="CHEBI:456216"/>
        <dbReference type="EC" id="2.7.11.1"/>
    </reaction>
</comment>
<keyword evidence="4" id="KW-0418">Kinase</keyword>
<feature type="compositionally biased region" description="Polar residues" evidence="8">
    <location>
        <begin position="333"/>
        <end position="344"/>
    </location>
</feature>
<keyword evidence="1" id="KW-0723">Serine/threonine-protein kinase</keyword>
<evidence type="ECO:0000256" key="6">
    <source>
        <dbReference type="ARBA" id="ARBA00047899"/>
    </source>
</evidence>
<protein>
    <recommendedName>
        <fullName evidence="9">Protein kinase domain-containing protein</fullName>
    </recommendedName>
</protein>
<evidence type="ECO:0000256" key="8">
    <source>
        <dbReference type="SAM" id="MobiDB-lite"/>
    </source>
</evidence>
<dbReference type="PROSITE" id="PS50011">
    <property type="entry name" value="PROTEIN_KINASE_DOM"/>
    <property type="match status" value="1"/>
</dbReference>
<dbReference type="EMBL" id="UXSR01000558">
    <property type="protein sequence ID" value="VDD76925.1"/>
    <property type="molecule type" value="Genomic_DNA"/>
</dbReference>
<name>A0A3P6HCK9_MESCO</name>
<keyword evidence="11" id="KW-1185">Reference proteome</keyword>
<comment type="catalytic activity">
    <reaction evidence="7">
        <text>L-seryl-[protein] + ATP = O-phospho-L-seryl-[protein] + ADP + H(+)</text>
        <dbReference type="Rhea" id="RHEA:17989"/>
        <dbReference type="Rhea" id="RHEA-COMP:9863"/>
        <dbReference type="Rhea" id="RHEA-COMP:11604"/>
        <dbReference type="ChEBI" id="CHEBI:15378"/>
        <dbReference type="ChEBI" id="CHEBI:29999"/>
        <dbReference type="ChEBI" id="CHEBI:30616"/>
        <dbReference type="ChEBI" id="CHEBI:83421"/>
        <dbReference type="ChEBI" id="CHEBI:456216"/>
        <dbReference type="EC" id="2.7.11.1"/>
    </reaction>
</comment>
<evidence type="ECO:0000313" key="10">
    <source>
        <dbReference type="EMBL" id="VDD76925.1"/>
    </source>
</evidence>
<feature type="compositionally biased region" description="Basic and acidic residues" evidence="8">
    <location>
        <begin position="355"/>
        <end position="364"/>
    </location>
</feature>
<evidence type="ECO:0000256" key="7">
    <source>
        <dbReference type="ARBA" id="ARBA00048679"/>
    </source>
</evidence>
<feature type="compositionally biased region" description="Basic and acidic residues" evidence="8">
    <location>
        <begin position="439"/>
        <end position="460"/>
    </location>
</feature>
<feature type="compositionally biased region" description="Pro residues" evidence="8">
    <location>
        <begin position="161"/>
        <end position="173"/>
    </location>
</feature>
<dbReference type="PANTHER" id="PTHR24350">
    <property type="entry name" value="SERINE/THREONINE-PROTEIN KINASE IAL-RELATED"/>
    <property type="match status" value="1"/>
</dbReference>
<dbReference type="Pfam" id="PF00069">
    <property type="entry name" value="Pkinase"/>
    <property type="match status" value="1"/>
</dbReference>
<dbReference type="Gene3D" id="1.10.510.10">
    <property type="entry name" value="Transferase(Phosphotransferase) domain 1"/>
    <property type="match status" value="1"/>
</dbReference>
<evidence type="ECO:0000256" key="5">
    <source>
        <dbReference type="ARBA" id="ARBA00022840"/>
    </source>
</evidence>
<feature type="compositionally biased region" description="Polar residues" evidence="8">
    <location>
        <begin position="511"/>
        <end position="527"/>
    </location>
</feature>
<evidence type="ECO:0000259" key="9">
    <source>
        <dbReference type="PROSITE" id="PS50011"/>
    </source>
</evidence>
<proteinExistence type="predicted"/>
<feature type="compositionally biased region" description="Polar residues" evidence="8">
    <location>
        <begin position="426"/>
        <end position="438"/>
    </location>
</feature>
<keyword evidence="3" id="KW-0547">Nucleotide-binding</keyword>
<dbReference type="STRING" id="53468.A0A3P6HCK9"/>
<feature type="compositionally biased region" description="Basic residues" evidence="8">
    <location>
        <begin position="345"/>
        <end position="354"/>
    </location>
</feature>
<feature type="region of interest" description="Disordered" evidence="8">
    <location>
        <begin position="157"/>
        <end position="210"/>
    </location>
</feature>
<keyword evidence="2" id="KW-0808">Transferase</keyword>
<reference evidence="10 11" key="1">
    <citation type="submission" date="2018-10" db="EMBL/GenBank/DDBJ databases">
        <authorList>
            <consortium name="Pathogen Informatics"/>
        </authorList>
    </citation>
    <scope>NUCLEOTIDE SEQUENCE [LARGE SCALE GENOMIC DNA]</scope>
</reference>
<evidence type="ECO:0000256" key="1">
    <source>
        <dbReference type="ARBA" id="ARBA00022527"/>
    </source>
</evidence>
<keyword evidence="5" id="KW-0067">ATP-binding</keyword>
<dbReference type="AlphaFoldDB" id="A0A3P6HCK9"/>
<dbReference type="SUPFAM" id="SSF56112">
    <property type="entry name" value="Protein kinase-like (PK-like)"/>
    <property type="match status" value="1"/>
</dbReference>
<organism evidence="10 11">
    <name type="scientific">Mesocestoides corti</name>
    <name type="common">Flatworm</name>
    <dbReference type="NCBI Taxonomy" id="53468"/>
    <lineage>
        <taxon>Eukaryota</taxon>
        <taxon>Metazoa</taxon>
        <taxon>Spiralia</taxon>
        <taxon>Lophotrochozoa</taxon>
        <taxon>Platyhelminthes</taxon>
        <taxon>Cestoda</taxon>
        <taxon>Eucestoda</taxon>
        <taxon>Cyclophyllidea</taxon>
        <taxon>Mesocestoididae</taxon>
        <taxon>Mesocestoides</taxon>
    </lineage>
</organism>
<evidence type="ECO:0000256" key="3">
    <source>
        <dbReference type="ARBA" id="ARBA00022741"/>
    </source>
</evidence>
<evidence type="ECO:0000313" key="11">
    <source>
        <dbReference type="Proteomes" id="UP000267029"/>
    </source>
</evidence>
<feature type="region of interest" description="Disordered" evidence="8">
    <location>
        <begin position="420"/>
        <end position="480"/>
    </location>
</feature>
<feature type="region of interest" description="Disordered" evidence="8">
    <location>
        <begin position="317"/>
        <end position="373"/>
    </location>
</feature>
<dbReference type="Proteomes" id="UP000267029">
    <property type="component" value="Unassembled WGS sequence"/>
</dbReference>
<evidence type="ECO:0000256" key="2">
    <source>
        <dbReference type="ARBA" id="ARBA00022679"/>
    </source>
</evidence>
<dbReference type="InterPro" id="IPR030616">
    <property type="entry name" value="Aur-like"/>
</dbReference>
<dbReference type="InterPro" id="IPR011009">
    <property type="entry name" value="Kinase-like_dom_sf"/>
</dbReference>
<dbReference type="GO" id="GO:0005524">
    <property type="term" value="F:ATP binding"/>
    <property type="evidence" value="ECO:0007669"/>
    <property type="project" value="UniProtKB-KW"/>
</dbReference>
<evidence type="ECO:0000256" key="4">
    <source>
        <dbReference type="ARBA" id="ARBA00022777"/>
    </source>
</evidence>
<dbReference type="GO" id="GO:0004674">
    <property type="term" value="F:protein serine/threonine kinase activity"/>
    <property type="evidence" value="ECO:0007669"/>
    <property type="project" value="UniProtKB-KW"/>
</dbReference>
<feature type="region of interest" description="Disordered" evidence="8">
    <location>
        <begin position="505"/>
        <end position="593"/>
    </location>
</feature>
<gene>
    <name evidence="10" type="ORF">MCOS_LOCUS2928</name>
</gene>